<reference evidence="5" key="1">
    <citation type="submission" date="2018-05" db="EMBL/GenBank/DDBJ databases">
        <authorList>
            <person name="Lanie J.A."/>
            <person name="Ng W.-L."/>
            <person name="Kazmierczak K.M."/>
            <person name="Andrzejewski T.M."/>
            <person name="Davidsen T.M."/>
            <person name="Wayne K.J."/>
            <person name="Tettelin H."/>
            <person name="Glass J.I."/>
            <person name="Rusch D."/>
            <person name="Podicherti R."/>
            <person name="Tsui H.-C.T."/>
            <person name="Winkler M.E."/>
        </authorList>
    </citation>
    <scope>NUCLEOTIDE SEQUENCE</scope>
</reference>
<proteinExistence type="predicted"/>
<evidence type="ECO:0000256" key="1">
    <source>
        <dbReference type="ARBA" id="ARBA00022679"/>
    </source>
</evidence>
<dbReference type="GO" id="GO:0009103">
    <property type="term" value="P:lipopolysaccharide biosynthetic process"/>
    <property type="evidence" value="ECO:0007669"/>
    <property type="project" value="TreeGrafter"/>
</dbReference>
<evidence type="ECO:0008006" key="6">
    <source>
        <dbReference type="Google" id="ProtNLM"/>
    </source>
</evidence>
<feature type="transmembrane region" description="Helical" evidence="2">
    <location>
        <begin position="56"/>
        <end position="73"/>
    </location>
</feature>
<keyword evidence="2" id="KW-0472">Membrane</keyword>
<sequence length="327" mass="36266">MALGSVCSPIVLSGRPSYNPEFRHGLYLSKTEFVDHVRVDRVGSTSYDRGFLLGRVLNYVTYLILTVIRGLLMNPRPDVVISMTDPPIAGFAGAIISFFRRSSFIYFIQDLHPDLAYAVGLPIPKLIAQIWNFFNMLLFKYCDSIIVIGEDMKDLLVSSKGIDANKIHVIRSGSVEFPSPKTDGASIIREIRKNYDFVAIHAGNLGYVGNFKLIIDAFRDLGSRSIGLVFVGQGTMKTELMDYAKNVDSINFIDFYPFDELSHVYSAADLHLISIKKGLEGLVLPSKLYSALKAEKPIFANVPVTSDVAKIIKEYQCGVVTSTKDAS</sequence>
<dbReference type="PANTHER" id="PTHR46401">
    <property type="entry name" value="GLYCOSYLTRANSFERASE WBBK-RELATED"/>
    <property type="match status" value="1"/>
</dbReference>
<dbReference type="AlphaFoldDB" id="A0A382JA02"/>
<feature type="non-terminal residue" evidence="5">
    <location>
        <position position="327"/>
    </location>
</feature>
<dbReference type="Gene3D" id="3.40.50.2000">
    <property type="entry name" value="Glycogen Phosphorylase B"/>
    <property type="match status" value="2"/>
</dbReference>
<dbReference type="PANTHER" id="PTHR46401:SF2">
    <property type="entry name" value="GLYCOSYLTRANSFERASE WBBK-RELATED"/>
    <property type="match status" value="1"/>
</dbReference>
<dbReference type="InterPro" id="IPR028098">
    <property type="entry name" value="Glyco_trans_4-like_N"/>
</dbReference>
<name>A0A382JA02_9ZZZZ</name>
<evidence type="ECO:0000313" key="5">
    <source>
        <dbReference type="EMBL" id="SVC08930.1"/>
    </source>
</evidence>
<organism evidence="5">
    <name type="scientific">marine metagenome</name>
    <dbReference type="NCBI Taxonomy" id="408172"/>
    <lineage>
        <taxon>unclassified sequences</taxon>
        <taxon>metagenomes</taxon>
        <taxon>ecological metagenomes</taxon>
    </lineage>
</organism>
<protein>
    <recommendedName>
        <fullName evidence="6">Glycosyltransferase subfamily 4-like N-terminal domain-containing protein</fullName>
    </recommendedName>
</protein>
<keyword evidence="1" id="KW-0808">Transferase</keyword>
<evidence type="ECO:0000259" key="4">
    <source>
        <dbReference type="Pfam" id="PF13579"/>
    </source>
</evidence>
<dbReference type="SUPFAM" id="SSF53756">
    <property type="entry name" value="UDP-Glycosyltransferase/glycogen phosphorylase"/>
    <property type="match status" value="1"/>
</dbReference>
<dbReference type="Pfam" id="PF13579">
    <property type="entry name" value="Glyco_trans_4_4"/>
    <property type="match status" value="1"/>
</dbReference>
<keyword evidence="2" id="KW-0812">Transmembrane</keyword>
<dbReference type="Pfam" id="PF00534">
    <property type="entry name" value="Glycos_transf_1"/>
    <property type="match status" value="1"/>
</dbReference>
<feature type="domain" description="Glycosyl transferase family 1" evidence="3">
    <location>
        <begin position="195"/>
        <end position="326"/>
    </location>
</feature>
<evidence type="ECO:0000259" key="3">
    <source>
        <dbReference type="Pfam" id="PF00534"/>
    </source>
</evidence>
<keyword evidence="2" id="KW-1133">Transmembrane helix</keyword>
<gene>
    <name evidence="5" type="ORF">METZ01_LOCUS261784</name>
</gene>
<dbReference type="InterPro" id="IPR001296">
    <property type="entry name" value="Glyco_trans_1"/>
</dbReference>
<dbReference type="EMBL" id="UINC01072932">
    <property type="protein sequence ID" value="SVC08930.1"/>
    <property type="molecule type" value="Genomic_DNA"/>
</dbReference>
<dbReference type="CDD" id="cd03794">
    <property type="entry name" value="GT4_WbuB-like"/>
    <property type="match status" value="1"/>
</dbReference>
<evidence type="ECO:0000256" key="2">
    <source>
        <dbReference type="SAM" id="Phobius"/>
    </source>
</evidence>
<dbReference type="GO" id="GO:0016757">
    <property type="term" value="F:glycosyltransferase activity"/>
    <property type="evidence" value="ECO:0007669"/>
    <property type="project" value="InterPro"/>
</dbReference>
<feature type="domain" description="Glycosyltransferase subfamily 4-like N-terminal" evidence="4">
    <location>
        <begin position="34"/>
        <end position="172"/>
    </location>
</feature>
<accession>A0A382JA02</accession>